<dbReference type="RefSeq" id="WP_203708270.1">
    <property type="nucleotide sequence ID" value="NZ_BAAALU010000009.1"/>
</dbReference>
<dbReference type="EMBL" id="BONC01000106">
    <property type="protein sequence ID" value="GIF61453.1"/>
    <property type="molecule type" value="Genomic_DNA"/>
</dbReference>
<name>A0ABQ4CFA2_9ACTN</name>
<dbReference type="InterPro" id="IPR007278">
    <property type="entry name" value="DUF397"/>
</dbReference>
<evidence type="ECO:0000259" key="1">
    <source>
        <dbReference type="Pfam" id="PF04149"/>
    </source>
</evidence>
<organism evidence="2 3">
    <name type="scientific">Asanoa iriomotensis</name>
    <dbReference type="NCBI Taxonomy" id="234613"/>
    <lineage>
        <taxon>Bacteria</taxon>
        <taxon>Bacillati</taxon>
        <taxon>Actinomycetota</taxon>
        <taxon>Actinomycetes</taxon>
        <taxon>Micromonosporales</taxon>
        <taxon>Micromonosporaceae</taxon>
        <taxon>Asanoa</taxon>
    </lineage>
</organism>
<gene>
    <name evidence="2" type="ORF">Air01nite_75480</name>
</gene>
<protein>
    <recommendedName>
        <fullName evidence="1">DUF397 domain-containing protein</fullName>
    </recommendedName>
</protein>
<accession>A0ABQ4CFA2</accession>
<reference evidence="2 3" key="1">
    <citation type="submission" date="2021-01" db="EMBL/GenBank/DDBJ databases">
        <title>Whole genome shotgun sequence of Asanoa iriomotensis NBRC 100142.</title>
        <authorList>
            <person name="Komaki H."/>
            <person name="Tamura T."/>
        </authorList>
    </citation>
    <scope>NUCLEOTIDE SEQUENCE [LARGE SCALE GENOMIC DNA]</scope>
    <source>
        <strain evidence="2 3">NBRC 100142</strain>
    </source>
</reference>
<dbReference type="Pfam" id="PF04149">
    <property type="entry name" value="DUF397"/>
    <property type="match status" value="1"/>
</dbReference>
<evidence type="ECO:0000313" key="2">
    <source>
        <dbReference type="EMBL" id="GIF61453.1"/>
    </source>
</evidence>
<evidence type="ECO:0000313" key="3">
    <source>
        <dbReference type="Proteomes" id="UP000624325"/>
    </source>
</evidence>
<keyword evidence="3" id="KW-1185">Reference proteome</keyword>
<sequence length="77" mass="8167">MKIDSGVAATDLGDVTWLKSRFSGAQGNCVELARLTGGHVAVRNSRDPHGPALVFTPAEMTALFAGVRDGEFDHIID</sequence>
<feature type="domain" description="DUF397" evidence="1">
    <location>
        <begin position="16"/>
        <end position="68"/>
    </location>
</feature>
<dbReference type="Proteomes" id="UP000624325">
    <property type="component" value="Unassembled WGS sequence"/>
</dbReference>
<comment type="caution">
    <text evidence="2">The sequence shown here is derived from an EMBL/GenBank/DDBJ whole genome shotgun (WGS) entry which is preliminary data.</text>
</comment>
<proteinExistence type="predicted"/>